<dbReference type="EMBL" id="DS028093">
    <property type="protein sequence ID" value="KMP00218.1"/>
    <property type="molecule type" value="Genomic_DNA"/>
</dbReference>
<reference evidence="3" key="1">
    <citation type="journal article" date="2010" name="Genome Res.">
        <title>Population genomic sequencing of Coccidioides fungi reveals recent hybridization and transposon control.</title>
        <authorList>
            <person name="Neafsey D.E."/>
            <person name="Barker B.M."/>
            <person name="Sharpton T.J."/>
            <person name="Stajich J.E."/>
            <person name="Park D.J."/>
            <person name="Whiston E."/>
            <person name="Hung C.-Y."/>
            <person name="McMahan C."/>
            <person name="White J."/>
            <person name="Sykes S."/>
            <person name="Heiman D."/>
            <person name="Young S."/>
            <person name="Zeng Q."/>
            <person name="Abouelleil A."/>
            <person name="Aftuck L."/>
            <person name="Bessette D."/>
            <person name="Brown A."/>
            <person name="FitzGerald M."/>
            <person name="Lui A."/>
            <person name="Macdonald J.P."/>
            <person name="Priest M."/>
            <person name="Orbach M.J."/>
            <person name="Galgiani J.N."/>
            <person name="Kirkland T.N."/>
            <person name="Cole G.T."/>
            <person name="Birren B.W."/>
            <person name="Henn M.R."/>
            <person name="Taylor J.W."/>
            <person name="Rounsley S.D."/>
        </authorList>
    </citation>
    <scope>NUCLEOTIDE SEQUENCE [LARGE SCALE GENOMIC DNA]</scope>
    <source>
        <strain evidence="3">RMSCC 2394</strain>
    </source>
</reference>
<feature type="compositionally biased region" description="Polar residues" evidence="1">
    <location>
        <begin position="94"/>
        <end position="109"/>
    </location>
</feature>
<feature type="compositionally biased region" description="Basic residues" evidence="1">
    <location>
        <begin position="72"/>
        <end position="82"/>
    </location>
</feature>
<evidence type="ECO:0000313" key="2">
    <source>
        <dbReference type="EMBL" id="KMP00218.1"/>
    </source>
</evidence>
<protein>
    <submittedName>
        <fullName evidence="2">Uncharacterized protein</fullName>
    </submittedName>
</protein>
<feature type="compositionally biased region" description="Polar residues" evidence="1">
    <location>
        <begin position="11"/>
        <end position="23"/>
    </location>
</feature>
<evidence type="ECO:0000313" key="3">
    <source>
        <dbReference type="Proteomes" id="UP000054565"/>
    </source>
</evidence>
<sequence length="122" mass="13342">MTPRDHGTLLTCRSTEAGSTTTAGRGVAGVSPREQRGDESREEGEGNREPARTTSKHQSHPRTKLHAETRPHTHARQKHKDKGRPTSLWPCGQASRTAGSSYIDSSNHQRPPMNLPPTRSSA</sequence>
<evidence type="ECO:0000256" key="1">
    <source>
        <dbReference type="SAM" id="MobiDB-lite"/>
    </source>
</evidence>
<feature type="compositionally biased region" description="Basic residues" evidence="1">
    <location>
        <begin position="54"/>
        <end position="64"/>
    </location>
</feature>
<accession>A0A0J6Y0X1</accession>
<organism evidence="2 3">
    <name type="scientific">Coccidioides immitis RMSCC 2394</name>
    <dbReference type="NCBI Taxonomy" id="404692"/>
    <lineage>
        <taxon>Eukaryota</taxon>
        <taxon>Fungi</taxon>
        <taxon>Dikarya</taxon>
        <taxon>Ascomycota</taxon>
        <taxon>Pezizomycotina</taxon>
        <taxon>Eurotiomycetes</taxon>
        <taxon>Eurotiomycetidae</taxon>
        <taxon>Onygenales</taxon>
        <taxon>Onygenaceae</taxon>
        <taxon>Coccidioides</taxon>
    </lineage>
</organism>
<dbReference type="Proteomes" id="UP000054565">
    <property type="component" value="Unassembled WGS sequence"/>
</dbReference>
<name>A0A0J6Y0X1_COCIT</name>
<dbReference type="AlphaFoldDB" id="A0A0J6Y0X1"/>
<proteinExistence type="predicted"/>
<gene>
    <name evidence="2" type="ORF">CIRG_00360</name>
</gene>
<feature type="region of interest" description="Disordered" evidence="1">
    <location>
        <begin position="1"/>
        <end position="122"/>
    </location>
</feature>
<feature type="compositionally biased region" description="Basic and acidic residues" evidence="1">
    <location>
        <begin position="33"/>
        <end position="51"/>
    </location>
</feature>